<dbReference type="SMART" id="SM00490">
    <property type="entry name" value="HELICc"/>
    <property type="match status" value="1"/>
</dbReference>
<dbReference type="InterPro" id="IPR014001">
    <property type="entry name" value="Helicase_ATP-bd"/>
</dbReference>
<dbReference type="Gene3D" id="1.10.10.10">
    <property type="entry name" value="Winged helix-like DNA-binding domain superfamily/Winged helix DNA-binding domain"/>
    <property type="match status" value="1"/>
</dbReference>
<dbReference type="InterPro" id="IPR027417">
    <property type="entry name" value="P-loop_NTPase"/>
</dbReference>
<keyword evidence="15" id="KW-0614">Plasmid</keyword>
<dbReference type="AlphaFoldDB" id="A0AAU7U4L7"/>
<dbReference type="SMART" id="SM00487">
    <property type="entry name" value="DEXDc"/>
    <property type="match status" value="1"/>
</dbReference>
<dbReference type="GO" id="GO:0006310">
    <property type="term" value="P:DNA recombination"/>
    <property type="evidence" value="ECO:0007669"/>
    <property type="project" value="InterPro"/>
</dbReference>
<dbReference type="SUPFAM" id="SSF52540">
    <property type="entry name" value="P-loop containing nucleoside triphosphate hydrolases"/>
    <property type="match status" value="1"/>
</dbReference>
<reference evidence="15" key="1">
    <citation type="submission" date="2024-06" db="EMBL/GenBank/DDBJ databases">
        <title>Draft Genome Sequence of Deinococcus sonorensis Type Strain KR-87, a Biofilm Producing Representative of the Genus Deinococcus.</title>
        <authorList>
            <person name="Boren L.S."/>
            <person name="Grosso R.A."/>
            <person name="Hugenberg-Cox A.N."/>
            <person name="Hill J.T.E."/>
            <person name="Albert C.M."/>
            <person name="Tuohy J.M."/>
        </authorList>
    </citation>
    <scope>NUCLEOTIDE SEQUENCE</scope>
    <source>
        <strain evidence="15">KR-87</strain>
        <plasmid evidence="15">pDson04</plasmid>
    </source>
</reference>
<keyword evidence="2" id="KW-0479">Metal-binding</keyword>
<keyword evidence="8" id="KW-0413">Isomerase</keyword>
<gene>
    <name evidence="15" type="ORF">ABOD76_00880</name>
</gene>
<dbReference type="GO" id="GO:0003677">
    <property type="term" value="F:DNA binding"/>
    <property type="evidence" value="ECO:0007669"/>
    <property type="project" value="UniProtKB-KW"/>
</dbReference>
<protein>
    <recommendedName>
        <fullName evidence="11">ATP-dependent DNA helicase RecQ</fullName>
        <ecNumber evidence="10">5.6.2.4</ecNumber>
    </recommendedName>
    <alternativeName>
        <fullName evidence="12">DNA 3'-5' helicase RecQ</fullName>
    </alternativeName>
</protein>
<comment type="catalytic activity">
    <reaction evidence="9">
        <text>Couples ATP hydrolysis with the unwinding of duplex DNA by translocating in the 3'-5' direction.</text>
        <dbReference type="EC" id="5.6.2.4"/>
    </reaction>
</comment>
<dbReference type="GO" id="GO:0006281">
    <property type="term" value="P:DNA repair"/>
    <property type="evidence" value="ECO:0007669"/>
    <property type="project" value="TreeGrafter"/>
</dbReference>
<dbReference type="InterPro" id="IPR032284">
    <property type="entry name" value="RecQ_Zn-bd"/>
</dbReference>
<evidence type="ECO:0000259" key="14">
    <source>
        <dbReference type="PROSITE" id="PS51194"/>
    </source>
</evidence>
<accession>A0AAU7U4L7</accession>
<geneLocation type="plasmid" evidence="15">
    <name>pDson04</name>
</geneLocation>
<dbReference type="KEGG" id="dsc:ABOD76_00880"/>
<dbReference type="InterPro" id="IPR011545">
    <property type="entry name" value="DEAD/DEAH_box_helicase_dom"/>
</dbReference>
<dbReference type="EC" id="5.6.2.4" evidence="10"/>
<evidence type="ECO:0000256" key="11">
    <source>
        <dbReference type="ARBA" id="ARBA00044535"/>
    </source>
</evidence>
<keyword evidence="7" id="KW-0238">DNA-binding</keyword>
<evidence type="ECO:0000256" key="2">
    <source>
        <dbReference type="ARBA" id="ARBA00022723"/>
    </source>
</evidence>
<name>A0AAU7U4L7_9DEIO</name>
<dbReference type="GO" id="GO:0046872">
    <property type="term" value="F:metal ion binding"/>
    <property type="evidence" value="ECO:0007669"/>
    <property type="project" value="UniProtKB-KW"/>
</dbReference>
<dbReference type="CDD" id="cd17920">
    <property type="entry name" value="DEXHc_RecQ"/>
    <property type="match status" value="1"/>
</dbReference>
<comment type="similarity">
    <text evidence="1">Belongs to the helicase family. RecQ subfamily.</text>
</comment>
<keyword evidence="4 15" id="KW-0378">Hydrolase</keyword>
<dbReference type="GO" id="GO:0005524">
    <property type="term" value="F:ATP binding"/>
    <property type="evidence" value="ECO:0007669"/>
    <property type="project" value="UniProtKB-KW"/>
</dbReference>
<sequence length="557" mass="60205">MVRVSKEMQRAQRIAREVFGHEQLHGAQQQAIGSVLEGHDTLAIMPTGSGKSAIYQVAALALGGPAVVVSPLIALQRDQVEALEVHLPGQAAWINSTLRPADREATLQAFEEGQLAFLFLAPEQLCSEETLARLSAARPSLFVVDEAHCVSEWGHDFRPEYLRLGQVVEALGRPPVLALTATAAPPVRAEIIERLGMRGARTLVSGFDRPELRLEVRRFENPDAKRSALLAAVLEAQKPGIVYAATRRAAEECAEELLSCGVQAAAYHAGMNAAAREQVQTSFMLDELEVIVATNAFGMGIDKSNVRFVYHLQLPGSVDAYAQELGRAGRDGAAADVILFYTPSDLNLRRYFAGGPHLDAEQVEVVLRTVEEADGSLDVQALSEQTGLSQARVLTAVSRLEDVGAVDVQPGGAVNVSGEANETPPADLAAQAAQAQDRRQAYERSRLDMMRGYAETEGCRREYLLNYFGQPYQAPCDNCDTCQDGRVQETGAGLAVPFAIGGRVAHRSLGEGQVMHYEGEKITVLFDQHGYQTLALTIVLEQALLEPLFASGQLPTA</sequence>
<dbReference type="GO" id="GO:0009378">
    <property type="term" value="F:four-way junction helicase activity"/>
    <property type="evidence" value="ECO:0007669"/>
    <property type="project" value="TreeGrafter"/>
</dbReference>
<dbReference type="RefSeq" id="WP_350240713.1">
    <property type="nucleotide sequence ID" value="NZ_CP158296.1"/>
</dbReference>
<dbReference type="PANTHER" id="PTHR13710">
    <property type="entry name" value="DNA HELICASE RECQ FAMILY MEMBER"/>
    <property type="match status" value="1"/>
</dbReference>
<dbReference type="PANTHER" id="PTHR13710:SF105">
    <property type="entry name" value="ATP-DEPENDENT DNA HELICASE Q1"/>
    <property type="match status" value="1"/>
</dbReference>
<dbReference type="GO" id="GO:0043138">
    <property type="term" value="F:3'-5' DNA helicase activity"/>
    <property type="evidence" value="ECO:0007669"/>
    <property type="project" value="UniProtKB-EC"/>
</dbReference>
<dbReference type="GO" id="GO:0005737">
    <property type="term" value="C:cytoplasm"/>
    <property type="evidence" value="ECO:0007669"/>
    <property type="project" value="TreeGrafter"/>
</dbReference>
<dbReference type="InterPro" id="IPR036388">
    <property type="entry name" value="WH-like_DNA-bd_sf"/>
</dbReference>
<evidence type="ECO:0000256" key="10">
    <source>
        <dbReference type="ARBA" id="ARBA00034808"/>
    </source>
</evidence>
<keyword evidence="6" id="KW-0067">ATP-binding</keyword>
<dbReference type="NCBIfam" id="TIGR00614">
    <property type="entry name" value="recQ_fam"/>
    <property type="match status" value="1"/>
</dbReference>
<proteinExistence type="inferred from homology"/>
<dbReference type="GO" id="GO:0016787">
    <property type="term" value="F:hydrolase activity"/>
    <property type="evidence" value="ECO:0007669"/>
    <property type="project" value="UniProtKB-KW"/>
</dbReference>
<evidence type="ECO:0000256" key="8">
    <source>
        <dbReference type="ARBA" id="ARBA00023235"/>
    </source>
</evidence>
<evidence type="ECO:0000256" key="7">
    <source>
        <dbReference type="ARBA" id="ARBA00023125"/>
    </source>
</evidence>
<dbReference type="GO" id="GO:0030894">
    <property type="term" value="C:replisome"/>
    <property type="evidence" value="ECO:0007669"/>
    <property type="project" value="TreeGrafter"/>
</dbReference>
<feature type="domain" description="Helicase ATP-binding" evidence="13">
    <location>
        <begin position="32"/>
        <end position="201"/>
    </location>
</feature>
<evidence type="ECO:0000256" key="3">
    <source>
        <dbReference type="ARBA" id="ARBA00022741"/>
    </source>
</evidence>
<evidence type="ECO:0000256" key="5">
    <source>
        <dbReference type="ARBA" id="ARBA00022806"/>
    </source>
</evidence>
<dbReference type="PROSITE" id="PS51194">
    <property type="entry name" value="HELICASE_CTER"/>
    <property type="match status" value="1"/>
</dbReference>
<keyword evidence="3" id="KW-0547">Nucleotide-binding</keyword>
<feature type="domain" description="Helicase C-terminal" evidence="14">
    <location>
        <begin position="228"/>
        <end position="373"/>
    </location>
</feature>
<evidence type="ECO:0000256" key="4">
    <source>
        <dbReference type="ARBA" id="ARBA00022801"/>
    </source>
</evidence>
<dbReference type="Pfam" id="PF16124">
    <property type="entry name" value="RecQ_Zn_bind"/>
    <property type="match status" value="1"/>
</dbReference>
<dbReference type="EMBL" id="CP158296">
    <property type="protein sequence ID" value="XBV83310.1"/>
    <property type="molecule type" value="Genomic_DNA"/>
</dbReference>
<dbReference type="InterPro" id="IPR004589">
    <property type="entry name" value="DNA_helicase_ATP-dep_RecQ"/>
</dbReference>
<dbReference type="PROSITE" id="PS00690">
    <property type="entry name" value="DEAH_ATP_HELICASE"/>
    <property type="match status" value="1"/>
</dbReference>
<evidence type="ECO:0000256" key="9">
    <source>
        <dbReference type="ARBA" id="ARBA00034617"/>
    </source>
</evidence>
<evidence type="ECO:0000256" key="12">
    <source>
        <dbReference type="ARBA" id="ARBA00044550"/>
    </source>
</evidence>
<dbReference type="Pfam" id="PF00270">
    <property type="entry name" value="DEAD"/>
    <property type="match status" value="1"/>
</dbReference>
<dbReference type="GO" id="GO:0043590">
    <property type="term" value="C:bacterial nucleoid"/>
    <property type="evidence" value="ECO:0007669"/>
    <property type="project" value="TreeGrafter"/>
</dbReference>
<evidence type="ECO:0000256" key="1">
    <source>
        <dbReference type="ARBA" id="ARBA00005446"/>
    </source>
</evidence>
<dbReference type="PROSITE" id="PS51192">
    <property type="entry name" value="HELICASE_ATP_BIND_1"/>
    <property type="match status" value="1"/>
</dbReference>
<dbReference type="InterPro" id="IPR002464">
    <property type="entry name" value="DNA/RNA_helicase_DEAH_CS"/>
</dbReference>
<evidence type="ECO:0000313" key="15">
    <source>
        <dbReference type="EMBL" id="XBV83310.1"/>
    </source>
</evidence>
<organism evidence="15">
    <name type="scientific">Deinococcus sonorensis KR-87</name>
    <dbReference type="NCBI Taxonomy" id="694439"/>
    <lineage>
        <taxon>Bacteria</taxon>
        <taxon>Thermotogati</taxon>
        <taxon>Deinococcota</taxon>
        <taxon>Deinococci</taxon>
        <taxon>Deinococcales</taxon>
        <taxon>Deinococcaceae</taxon>
        <taxon>Deinococcus</taxon>
    </lineage>
</organism>
<evidence type="ECO:0000259" key="13">
    <source>
        <dbReference type="PROSITE" id="PS51192"/>
    </source>
</evidence>
<dbReference type="Pfam" id="PF00271">
    <property type="entry name" value="Helicase_C"/>
    <property type="match status" value="1"/>
</dbReference>
<dbReference type="InterPro" id="IPR001650">
    <property type="entry name" value="Helicase_C-like"/>
</dbReference>
<dbReference type="Gene3D" id="3.40.50.300">
    <property type="entry name" value="P-loop containing nucleotide triphosphate hydrolases"/>
    <property type="match status" value="2"/>
</dbReference>
<keyword evidence="5 15" id="KW-0347">Helicase</keyword>
<evidence type="ECO:0000256" key="6">
    <source>
        <dbReference type="ARBA" id="ARBA00022840"/>
    </source>
</evidence>